<dbReference type="Proteomes" id="UP000006514">
    <property type="component" value="Unassembled WGS sequence"/>
</dbReference>
<protein>
    <submittedName>
        <fullName evidence="2">Uncharacterized protein</fullName>
    </submittedName>
</protein>
<dbReference type="InParanoid" id="J0WN72"/>
<reference evidence="3" key="1">
    <citation type="journal article" date="2012" name="Science">
        <title>The Paleozoic origin of enzymatic lignin decomposition reconstructed from 31 fungal genomes.</title>
        <authorList>
            <person name="Floudas D."/>
            <person name="Binder M."/>
            <person name="Riley R."/>
            <person name="Barry K."/>
            <person name="Blanchette R.A."/>
            <person name="Henrissat B."/>
            <person name="Martinez A.T."/>
            <person name="Otillar R."/>
            <person name="Spatafora J.W."/>
            <person name="Yadav J.S."/>
            <person name="Aerts A."/>
            <person name="Benoit I."/>
            <person name="Boyd A."/>
            <person name="Carlson A."/>
            <person name="Copeland A."/>
            <person name="Coutinho P.M."/>
            <person name="de Vries R.P."/>
            <person name="Ferreira P."/>
            <person name="Findley K."/>
            <person name="Foster B."/>
            <person name="Gaskell J."/>
            <person name="Glotzer D."/>
            <person name="Gorecki P."/>
            <person name="Heitman J."/>
            <person name="Hesse C."/>
            <person name="Hori C."/>
            <person name="Igarashi K."/>
            <person name="Jurgens J.A."/>
            <person name="Kallen N."/>
            <person name="Kersten P."/>
            <person name="Kohler A."/>
            <person name="Kuees U."/>
            <person name="Kumar T.K.A."/>
            <person name="Kuo A."/>
            <person name="LaButti K."/>
            <person name="Larrondo L.F."/>
            <person name="Lindquist E."/>
            <person name="Ling A."/>
            <person name="Lombard V."/>
            <person name="Lucas S."/>
            <person name="Lundell T."/>
            <person name="Martin R."/>
            <person name="McLaughlin D.J."/>
            <person name="Morgenstern I."/>
            <person name="Morin E."/>
            <person name="Murat C."/>
            <person name="Nagy L.G."/>
            <person name="Nolan M."/>
            <person name="Ohm R.A."/>
            <person name="Patyshakuliyeva A."/>
            <person name="Rokas A."/>
            <person name="Ruiz-Duenas F.J."/>
            <person name="Sabat G."/>
            <person name="Salamov A."/>
            <person name="Samejima M."/>
            <person name="Schmutz J."/>
            <person name="Slot J.C."/>
            <person name="St John F."/>
            <person name="Stenlid J."/>
            <person name="Sun H."/>
            <person name="Sun S."/>
            <person name="Syed K."/>
            <person name="Tsang A."/>
            <person name="Wiebenga A."/>
            <person name="Young D."/>
            <person name="Pisabarro A."/>
            <person name="Eastwood D.C."/>
            <person name="Martin F."/>
            <person name="Cullen D."/>
            <person name="Grigoriev I.V."/>
            <person name="Hibbett D.S."/>
        </authorList>
    </citation>
    <scope>NUCLEOTIDE SEQUENCE [LARGE SCALE GENOMIC DNA]</scope>
    <source>
        <strain evidence="3">TFB10046</strain>
    </source>
</reference>
<proteinExistence type="predicted"/>
<accession>J0WN72</accession>
<name>J0WN72_AURST</name>
<feature type="non-terminal residue" evidence="2">
    <location>
        <position position="1"/>
    </location>
</feature>
<evidence type="ECO:0000313" key="3">
    <source>
        <dbReference type="Proteomes" id="UP000006514"/>
    </source>
</evidence>
<keyword evidence="3" id="KW-1185">Reference proteome</keyword>
<dbReference type="KEGG" id="adl:AURDEDRAFT_177115"/>
<feature type="region of interest" description="Disordered" evidence="1">
    <location>
        <begin position="28"/>
        <end position="71"/>
    </location>
</feature>
<sequence>VHPVKRLFAREALADTWLTTHEPANDVVRSGRAAREFQPERGGHDAPSRAPSEPGRRRAADELPEGIAARI</sequence>
<evidence type="ECO:0000256" key="1">
    <source>
        <dbReference type="SAM" id="MobiDB-lite"/>
    </source>
</evidence>
<gene>
    <name evidence="2" type="ORF">AURDEDRAFT_177115</name>
</gene>
<organism evidence="2 3">
    <name type="scientific">Auricularia subglabra (strain TFB-10046 / SS5)</name>
    <name type="common">White-rot fungus</name>
    <name type="synonym">Auricularia delicata (strain TFB10046)</name>
    <dbReference type="NCBI Taxonomy" id="717982"/>
    <lineage>
        <taxon>Eukaryota</taxon>
        <taxon>Fungi</taxon>
        <taxon>Dikarya</taxon>
        <taxon>Basidiomycota</taxon>
        <taxon>Agaricomycotina</taxon>
        <taxon>Agaricomycetes</taxon>
        <taxon>Auriculariales</taxon>
        <taxon>Auriculariaceae</taxon>
        <taxon>Auricularia</taxon>
    </lineage>
</organism>
<feature type="compositionally biased region" description="Basic and acidic residues" evidence="1">
    <location>
        <begin position="33"/>
        <end position="47"/>
    </location>
</feature>
<dbReference type="EMBL" id="JH688075">
    <property type="protein sequence ID" value="EJD33820.1"/>
    <property type="molecule type" value="Genomic_DNA"/>
</dbReference>
<evidence type="ECO:0000313" key="2">
    <source>
        <dbReference type="EMBL" id="EJD33820.1"/>
    </source>
</evidence>
<dbReference type="AlphaFoldDB" id="J0WN72"/>